<protein>
    <submittedName>
        <fullName evidence="7">MarR family transcriptional regulator</fullName>
    </submittedName>
</protein>
<dbReference type="InterPro" id="IPR039422">
    <property type="entry name" value="MarR/SlyA-like"/>
</dbReference>
<keyword evidence="1" id="KW-0805">Transcription regulation</keyword>
<sequence>MTQINGIDEWVEVTEYFRYIEDMIERNFKQNYGVSLREFYVLHELYKAKDKKYKINDLIKEVKLSQSAMSRLIDRLRSPKKALICKDISDEDQRATYIYLTGKGNSIVQQLMKDYRKLISKVDIESIERQIQRAKRANLS</sequence>
<feature type="domain" description="HTH marR-type" evidence="4">
    <location>
        <begin position="27"/>
        <end position="127"/>
    </location>
</feature>
<dbReference type="InterPro" id="IPR036388">
    <property type="entry name" value="WH-like_DNA-bd_sf"/>
</dbReference>
<organism evidence="7 8">
    <name type="scientific">Staphylococcus capitis</name>
    <dbReference type="NCBI Taxonomy" id="29388"/>
    <lineage>
        <taxon>Bacteria</taxon>
        <taxon>Bacillati</taxon>
        <taxon>Bacillota</taxon>
        <taxon>Bacilli</taxon>
        <taxon>Bacillales</taxon>
        <taxon>Staphylococcaceae</taxon>
        <taxon>Staphylococcus</taxon>
    </lineage>
</organism>
<comment type="caution">
    <text evidence="7">The sequence shown here is derived from an EMBL/GenBank/DDBJ whole genome shotgun (WGS) entry which is preliminary data.</text>
</comment>
<dbReference type="EMBL" id="JABBMI010000034">
    <property type="protein sequence ID" value="NMK53736.1"/>
    <property type="molecule type" value="Genomic_DNA"/>
</dbReference>
<evidence type="ECO:0000313" key="10">
    <source>
        <dbReference type="Proteomes" id="UP000550736"/>
    </source>
</evidence>
<dbReference type="Proteomes" id="UP000538955">
    <property type="component" value="Unassembled WGS sequence"/>
</dbReference>
<dbReference type="Proteomes" id="UP000550736">
    <property type="component" value="Unassembled WGS sequence"/>
</dbReference>
<dbReference type="InterPro" id="IPR000835">
    <property type="entry name" value="HTH_MarR-typ"/>
</dbReference>
<keyword evidence="2" id="KW-0238">DNA-binding</keyword>
<dbReference type="InterPro" id="IPR036390">
    <property type="entry name" value="WH_DNA-bd_sf"/>
</dbReference>
<reference evidence="7 8" key="1">
    <citation type="journal article" date="2019" name="Sci. Transl. Med.">
        <title>Quorum sensing between bacterial species on the skin protects against epidermal injury in atopic dermatitis.</title>
        <authorList>
            <person name="Williams M.R."/>
        </authorList>
    </citation>
    <scope>NUCLEOTIDE SEQUENCE [LARGE SCALE GENOMIC DNA]</scope>
    <source>
        <strain evidence="7 8">H8</strain>
    </source>
</reference>
<gene>
    <name evidence="7" type="ORF">EQ811_10220</name>
    <name evidence="6" type="ORF">HHM13_02635</name>
    <name evidence="5" type="ORF">HHM24_03080</name>
</gene>
<accession>A0A7X9ZKG2</accession>
<dbReference type="SUPFAM" id="SSF46785">
    <property type="entry name" value="Winged helix' DNA-binding domain"/>
    <property type="match status" value="1"/>
</dbReference>
<dbReference type="GO" id="GO:0003700">
    <property type="term" value="F:DNA-binding transcription factor activity"/>
    <property type="evidence" value="ECO:0007669"/>
    <property type="project" value="InterPro"/>
</dbReference>
<dbReference type="SMART" id="SM00347">
    <property type="entry name" value="HTH_MARR"/>
    <property type="match status" value="1"/>
</dbReference>
<dbReference type="Proteomes" id="UP000291949">
    <property type="component" value="Unassembled WGS sequence"/>
</dbReference>
<keyword evidence="9" id="KW-1185">Reference proteome</keyword>
<dbReference type="PANTHER" id="PTHR33164:SF43">
    <property type="entry name" value="HTH-TYPE TRANSCRIPTIONAL REPRESSOR YETL"/>
    <property type="match status" value="1"/>
</dbReference>
<evidence type="ECO:0000256" key="3">
    <source>
        <dbReference type="ARBA" id="ARBA00023163"/>
    </source>
</evidence>
<evidence type="ECO:0000313" key="8">
    <source>
        <dbReference type="Proteomes" id="UP000291949"/>
    </source>
</evidence>
<dbReference type="GO" id="GO:0006950">
    <property type="term" value="P:response to stress"/>
    <property type="evidence" value="ECO:0007669"/>
    <property type="project" value="TreeGrafter"/>
</dbReference>
<dbReference type="Pfam" id="PF22381">
    <property type="entry name" value="Staph_reg_Sar_Rot"/>
    <property type="match status" value="1"/>
</dbReference>
<evidence type="ECO:0000313" key="6">
    <source>
        <dbReference type="EMBL" id="NMK96999.1"/>
    </source>
</evidence>
<dbReference type="RefSeq" id="WP_030058836.1">
    <property type="nucleotide sequence ID" value="NZ_AP014956.1"/>
</dbReference>
<evidence type="ECO:0000256" key="2">
    <source>
        <dbReference type="ARBA" id="ARBA00023125"/>
    </source>
</evidence>
<reference evidence="9 10" key="2">
    <citation type="submission" date="2020-04" db="EMBL/GenBank/DDBJ databases">
        <title>The Epidemiology and Molecular Characteristics of Linezolid-Resistant Staphylococcus capitis in Huashan Hospital, Shanghai.</title>
        <authorList>
            <person name="Ding L."/>
            <person name="Li P."/>
            <person name="Yang Y."/>
            <person name="Lin D."/>
            <person name="Xu X."/>
        </authorList>
    </citation>
    <scope>NUCLEOTIDE SEQUENCE [LARGE SCALE GENOMIC DNA]</scope>
    <source>
        <strain evidence="6 10">12-86</strain>
        <strain evidence="5 9">17-84</strain>
    </source>
</reference>
<dbReference type="AlphaFoldDB" id="A0A7X9ZKG2"/>
<dbReference type="Gene3D" id="1.10.10.10">
    <property type="entry name" value="Winged helix-like DNA-binding domain superfamily/Winged helix DNA-binding domain"/>
    <property type="match status" value="1"/>
</dbReference>
<dbReference type="EMBL" id="SCHC01000003">
    <property type="protein sequence ID" value="TBW76203.1"/>
    <property type="molecule type" value="Genomic_DNA"/>
</dbReference>
<dbReference type="PANTHER" id="PTHR33164">
    <property type="entry name" value="TRANSCRIPTIONAL REGULATOR, MARR FAMILY"/>
    <property type="match status" value="1"/>
</dbReference>
<keyword evidence="3" id="KW-0804">Transcription</keyword>
<evidence type="ECO:0000313" key="5">
    <source>
        <dbReference type="EMBL" id="NMK53736.1"/>
    </source>
</evidence>
<evidence type="ECO:0000256" key="1">
    <source>
        <dbReference type="ARBA" id="ARBA00023015"/>
    </source>
</evidence>
<dbReference type="InterPro" id="IPR055166">
    <property type="entry name" value="Transc_reg_Sar_Rot_HTH"/>
</dbReference>
<proteinExistence type="predicted"/>
<evidence type="ECO:0000259" key="4">
    <source>
        <dbReference type="SMART" id="SM00347"/>
    </source>
</evidence>
<dbReference type="EMBL" id="JABBLX010000003">
    <property type="protein sequence ID" value="NMK96999.1"/>
    <property type="molecule type" value="Genomic_DNA"/>
</dbReference>
<name>A0A7X9ZKG2_STACP</name>
<evidence type="ECO:0000313" key="9">
    <source>
        <dbReference type="Proteomes" id="UP000538955"/>
    </source>
</evidence>
<evidence type="ECO:0000313" key="7">
    <source>
        <dbReference type="EMBL" id="TBW76203.1"/>
    </source>
</evidence>
<dbReference type="GO" id="GO:0003677">
    <property type="term" value="F:DNA binding"/>
    <property type="evidence" value="ECO:0007669"/>
    <property type="project" value="UniProtKB-KW"/>
</dbReference>